<organism evidence="2">
    <name type="scientific">marine sediment metagenome</name>
    <dbReference type="NCBI Taxonomy" id="412755"/>
    <lineage>
        <taxon>unclassified sequences</taxon>
        <taxon>metagenomes</taxon>
        <taxon>ecological metagenomes</taxon>
    </lineage>
</organism>
<reference evidence="2" key="1">
    <citation type="journal article" date="2015" name="Nature">
        <title>Complex archaea that bridge the gap between prokaryotes and eukaryotes.</title>
        <authorList>
            <person name="Spang A."/>
            <person name="Saw J.H."/>
            <person name="Jorgensen S.L."/>
            <person name="Zaremba-Niedzwiedzka K."/>
            <person name="Martijn J."/>
            <person name="Lind A.E."/>
            <person name="van Eijk R."/>
            <person name="Schleper C."/>
            <person name="Guy L."/>
            <person name="Ettema T.J."/>
        </authorList>
    </citation>
    <scope>NUCLEOTIDE SEQUENCE</scope>
</reference>
<dbReference type="SUPFAM" id="SSF111321">
    <property type="entry name" value="AF1104-like"/>
    <property type="match status" value="1"/>
</dbReference>
<dbReference type="InterPro" id="IPR036075">
    <property type="entry name" value="ARMT-1-like_metal-bd_sf"/>
</dbReference>
<feature type="domain" description="Damage-control phosphatase ARMT1-like metal-binding" evidence="1">
    <location>
        <begin position="13"/>
        <end position="293"/>
    </location>
</feature>
<dbReference type="Pfam" id="PF01937">
    <property type="entry name" value="ARMT1-like_dom"/>
    <property type="match status" value="1"/>
</dbReference>
<gene>
    <name evidence="2" type="ORF">LCGC14_2574620</name>
</gene>
<accession>A0A0F9D905</accession>
<sequence length="302" mass="34431">CFTDISSEMKLEPECVGCIFNQMLNAFELLQPSISREDILKAQKKLMDYLLKFDIHANISPVLGKVAYNIISATINEDDPFQKLKIEYNQLALKYFKKIKKIIDKSKDPLFKAVVVSAIGNTIDFASQHKIDLISDIKNFNRKNFVINDYLELKQSLENSTHLLIIGDNAGEIVFDKLLVITIKRLYPEIEVIYSVRESPIINDATIEDAKSIGLTNLIKVIESSATPGVDIDASPEEFRKYFYQENGVILSKGQGNFESLYGIEVPHKDVFYLLKVKCTLMERIFRAKIGDLVLKKKKYGF</sequence>
<dbReference type="EMBL" id="LAZR01042832">
    <property type="protein sequence ID" value="KKL08563.1"/>
    <property type="molecule type" value="Genomic_DNA"/>
</dbReference>
<dbReference type="AlphaFoldDB" id="A0A0F9D905"/>
<evidence type="ECO:0000259" key="1">
    <source>
        <dbReference type="Pfam" id="PF01937"/>
    </source>
</evidence>
<evidence type="ECO:0000313" key="2">
    <source>
        <dbReference type="EMBL" id="KKL08563.1"/>
    </source>
</evidence>
<dbReference type="Gene3D" id="1.10.285.20">
    <property type="entry name" value="Uncharacterised protein PF01937, DUF89, domain 2"/>
    <property type="match status" value="1"/>
</dbReference>
<proteinExistence type="predicted"/>
<comment type="caution">
    <text evidence="2">The sequence shown here is derived from an EMBL/GenBank/DDBJ whole genome shotgun (WGS) entry which is preliminary data.</text>
</comment>
<dbReference type="Gene3D" id="3.40.50.10880">
    <property type="entry name" value="Uncharacterised protein PF01937, DUF89, domain 3"/>
    <property type="match status" value="1"/>
</dbReference>
<protein>
    <recommendedName>
        <fullName evidence="1">Damage-control phosphatase ARMT1-like metal-binding domain-containing protein</fullName>
    </recommendedName>
</protein>
<dbReference type="InterPro" id="IPR002791">
    <property type="entry name" value="ARMT1-like_metal-bd"/>
</dbReference>
<feature type="non-terminal residue" evidence="2">
    <location>
        <position position="1"/>
    </location>
</feature>
<dbReference type="PIRSF" id="PIRSF006593">
    <property type="entry name" value="UCP006593"/>
    <property type="match status" value="1"/>
</dbReference>
<dbReference type="InterPro" id="IPR014444">
    <property type="entry name" value="PH1575-like"/>
</dbReference>
<name>A0A0F9D905_9ZZZZ</name>